<feature type="signal peptide" evidence="8">
    <location>
        <begin position="1"/>
        <end position="20"/>
    </location>
</feature>
<protein>
    <submittedName>
        <fullName evidence="9">Lipoprotein</fullName>
    </submittedName>
</protein>
<dbReference type="Pfam" id="PF13627">
    <property type="entry name" value="LptM_cons"/>
    <property type="match status" value="1"/>
</dbReference>
<evidence type="ECO:0000313" key="10">
    <source>
        <dbReference type="Proteomes" id="UP001236500"/>
    </source>
</evidence>
<evidence type="ECO:0000256" key="2">
    <source>
        <dbReference type="ARBA" id="ARBA00022729"/>
    </source>
</evidence>
<evidence type="ECO:0000256" key="7">
    <source>
        <dbReference type="SAM" id="MobiDB-lite"/>
    </source>
</evidence>
<organism evidence="9 10">
    <name type="scientific">Microbulbifer bruguierae</name>
    <dbReference type="NCBI Taxonomy" id="3029061"/>
    <lineage>
        <taxon>Bacteria</taxon>
        <taxon>Pseudomonadati</taxon>
        <taxon>Pseudomonadota</taxon>
        <taxon>Gammaproteobacteria</taxon>
        <taxon>Cellvibrionales</taxon>
        <taxon>Microbulbiferaceae</taxon>
        <taxon>Microbulbifer</taxon>
    </lineage>
</organism>
<keyword evidence="6 9" id="KW-0449">Lipoprotein</keyword>
<evidence type="ECO:0000256" key="1">
    <source>
        <dbReference type="ARBA" id="ARBA00004459"/>
    </source>
</evidence>
<proteinExistence type="predicted"/>
<dbReference type="NCBIfam" id="NF047847">
    <property type="entry name" value="SS_mature_LptM"/>
    <property type="match status" value="1"/>
</dbReference>
<reference evidence="9 10" key="1">
    <citation type="submission" date="2023-02" db="EMBL/GenBank/DDBJ databases">
        <title>Description and genomic characterization of Microbulbifer bruguierae sp. nov., isolated from the sediment of mangrove plant Bruguiera sexangula.</title>
        <authorList>
            <person name="Long M."/>
        </authorList>
    </citation>
    <scope>NUCLEOTIDE SEQUENCE [LARGE SCALE GENOMIC DNA]</scope>
    <source>
        <strain evidence="9 10">H12</strain>
    </source>
</reference>
<dbReference type="Proteomes" id="UP001236500">
    <property type="component" value="Chromosome"/>
</dbReference>
<keyword evidence="3" id="KW-0472">Membrane</keyword>
<evidence type="ECO:0000256" key="3">
    <source>
        <dbReference type="ARBA" id="ARBA00023136"/>
    </source>
</evidence>
<dbReference type="RefSeq" id="WP_280317712.1">
    <property type="nucleotide sequence ID" value="NZ_CP118605.1"/>
</dbReference>
<sequence length="78" mass="7805">MRTPIAALALLIALIGQLSGCGQKGPLYLPQDPAQPGSAPAAPGTGSSVPAGAEGEQEKPTTPENQPQQNTEAEAVSK</sequence>
<keyword evidence="4" id="KW-0564">Palmitate</keyword>
<comment type="subcellular location">
    <subcellularLocation>
        <location evidence="1">Cell outer membrane</location>
        <topology evidence="1">Lipid-anchor</topology>
    </subcellularLocation>
</comment>
<name>A0ABY8N8D0_9GAMM</name>
<keyword evidence="2 8" id="KW-0732">Signal</keyword>
<feature type="compositionally biased region" description="Low complexity" evidence="7">
    <location>
        <begin position="30"/>
        <end position="53"/>
    </location>
</feature>
<feature type="compositionally biased region" description="Polar residues" evidence="7">
    <location>
        <begin position="62"/>
        <end position="72"/>
    </location>
</feature>
<dbReference type="InterPro" id="IPR032831">
    <property type="entry name" value="LptM_cons"/>
</dbReference>
<keyword evidence="5" id="KW-0998">Cell outer membrane</keyword>
<evidence type="ECO:0000256" key="4">
    <source>
        <dbReference type="ARBA" id="ARBA00023139"/>
    </source>
</evidence>
<evidence type="ECO:0000256" key="8">
    <source>
        <dbReference type="SAM" id="SignalP"/>
    </source>
</evidence>
<accession>A0ABY8N8D0</accession>
<evidence type="ECO:0000256" key="5">
    <source>
        <dbReference type="ARBA" id="ARBA00023237"/>
    </source>
</evidence>
<feature type="chain" id="PRO_5045976544" evidence="8">
    <location>
        <begin position="21"/>
        <end position="78"/>
    </location>
</feature>
<keyword evidence="10" id="KW-1185">Reference proteome</keyword>
<evidence type="ECO:0000313" key="9">
    <source>
        <dbReference type="EMBL" id="WGL15146.1"/>
    </source>
</evidence>
<gene>
    <name evidence="9" type="ORF">PVT68_10200</name>
</gene>
<feature type="region of interest" description="Disordered" evidence="7">
    <location>
        <begin position="22"/>
        <end position="78"/>
    </location>
</feature>
<evidence type="ECO:0000256" key="6">
    <source>
        <dbReference type="ARBA" id="ARBA00023288"/>
    </source>
</evidence>
<dbReference type="EMBL" id="CP118605">
    <property type="protein sequence ID" value="WGL15146.1"/>
    <property type="molecule type" value="Genomic_DNA"/>
</dbReference>